<reference evidence="5" key="1">
    <citation type="journal article" date="2011" name="Genome Res.">
        <title>Phylogeny-wide analysis of social amoeba genomes highlights ancient origins for complex intercellular communication.</title>
        <authorList>
            <person name="Heidel A.J."/>
            <person name="Lawal H.M."/>
            <person name="Felder M."/>
            <person name="Schilde C."/>
            <person name="Helps N.R."/>
            <person name="Tunggal B."/>
            <person name="Rivero F."/>
            <person name="John U."/>
            <person name="Schleicher M."/>
            <person name="Eichinger L."/>
            <person name="Platzer M."/>
            <person name="Noegel A.A."/>
            <person name="Schaap P."/>
            <person name="Gloeckner G."/>
        </authorList>
    </citation>
    <scope>NUCLEOTIDE SEQUENCE [LARGE SCALE GENOMIC DNA]</scope>
    <source>
        <strain evidence="5">SH3</strain>
    </source>
</reference>
<dbReference type="InterPro" id="IPR000742">
    <property type="entry name" value="EGF"/>
</dbReference>
<dbReference type="AlphaFoldDB" id="F4PS09"/>
<dbReference type="PROSITE" id="PS01186">
    <property type="entry name" value="EGF_2"/>
    <property type="match status" value="1"/>
</dbReference>
<evidence type="ECO:0000256" key="1">
    <source>
        <dbReference type="SAM" id="MobiDB-lite"/>
    </source>
</evidence>
<dbReference type="Pfam" id="PF23106">
    <property type="entry name" value="EGF_Teneurin"/>
    <property type="match status" value="1"/>
</dbReference>
<feature type="region of interest" description="Disordered" evidence="1">
    <location>
        <begin position="1061"/>
        <end position="1082"/>
    </location>
</feature>
<keyword evidence="2" id="KW-0812">Transmembrane</keyword>
<evidence type="ECO:0000313" key="4">
    <source>
        <dbReference type="EMBL" id="EGG20607.1"/>
    </source>
</evidence>
<dbReference type="Gene3D" id="2.60.120.260">
    <property type="entry name" value="Galactose-binding domain-like"/>
    <property type="match status" value="1"/>
</dbReference>
<dbReference type="InterPro" id="IPR003961">
    <property type="entry name" value="FN3_dom"/>
</dbReference>
<dbReference type="SUPFAM" id="SSF49265">
    <property type="entry name" value="Fibronectin type III"/>
    <property type="match status" value="1"/>
</dbReference>
<accession>F4PS09</accession>
<keyword evidence="2" id="KW-0472">Membrane</keyword>
<dbReference type="PROSITE" id="PS00022">
    <property type="entry name" value="EGF_1"/>
    <property type="match status" value="1"/>
</dbReference>
<gene>
    <name evidence="4" type="ORF">DFA_00468</name>
</gene>
<organism evidence="4 5">
    <name type="scientific">Cavenderia fasciculata</name>
    <name type="common">Slime mold</name>
    <name type="synonym">Dictyostelium fasciculatum</name>
    <dbReference type="NCBI Taxonomy" id="261658"/>
    <lineage>
        <taxon>Eukaryota</taxon>
        <taxon>Amoebozoa</taxon>
        <taxon>Evosea</taxon>
        <taxon>Eumycetozoa</taxon>
        <taxon>Dictyostelia</taxon>
        <taxon>Acytosteliales</taxon>
        <taxon>Cavenderiaceae</taxon>
        <taxon>Cavenderia</taxon>
    </lineage>
</organism>
<proteinExistence type="predicted"/>
<feature type="transmembrane region" description="Helical" evidence="2">
    <location>
        <begin position="1092"/>
        <end position="1113"/>
    </location>
</feature>
<dbReference type="Proteomes" id="UP000007797">
    <property type="component" value="Unassembled WGS sequence"/>
</dbReference>
<name>F4PS09_CACFS</name>
<dbReference type="InterPro" id="IPR036116">
    <property type="entry name" value="FN3_sf"/>
</dbReference>
<feature type="domain" description="Fibronectin type-III" evidence="3">
    <location>
        <begin position="336"/>
        <end position="432"/>
    </location>
</feature>
<dbReference type="GeneID" id="14873075"/>
<evidence type="ECO:0000259" key="3">
    <source>
        <dbReference type="PROSITE" id="PS50853"/>
    </source>
</evidence>
<dbReference type="OrthoDB" id="442731at2759"/>
<keyword evidence="5" id="KW-1185">Reference proteome</keyword>
<dbReference type="KEGG" id="dfa:DFA_00468"/>
<sequence length="1114" mass="119696">MKTDSVVSFCIYFINQQWLHEATHDQPSDQTKTQLAPLNLFLYDVQGYTTADWVVEVTLFSSTSTVVKSTTNNIYTGSYKYSYDQAGGQASVTHFTDTGCTANPTQTYADQLGNCVSYTINGNTLYKQFALATQPLLQFQGYISYEKHYNFNDCTDKNFAARTLISPNQATCLYAESFNRMINKLTMPTGEFMSLDYGRLSVCGTPTGTLGFNAGTCLGVPGAITSYGIAFPCVVPTLTMDLTLPAVLSTNRITIPGISTSWKAYLNYTMTSYTITYQIGGAGTVFPAHSNCTSTTGCTFILPSPAQSITINGSPNLYVPTGLTAPSFSKSYQLPPPPTVTSLSVTSRKSTSITFNYNVGDIGIDGAAADTTYIVKLNGTIDVTDPTCIVGPTCTISNLSPGSTQTISVQASTNGYTTQAYSSSVTLYQEITDIVIESATIKTKSVSINYHPISTDTAFPVALSILVNGQPKASCDSSSYTTNGCLVDQLTPNTTNIITITASANGYTFSKDFTYLTFPSLNNYSFNITRVGTTRIDVSFEYQGGVGPVVQEISIPGEGLCIPLAVAGTCYFNVQPDTTYTVSGKFVNDGTSFSLTPQTVTTYPLVSGLEVTFEQVSLESLKISWSSIGGIPLLTTYSIDVAGTNFSNPPSNQTLLYQYPNGYPYGQTLIITVNALNDGLMITKEVPFVAFQYPSISYQMFKFINTLNLTWNPMTGGNPNSPTTYTSWLQYQSSGPKIEKCSGQSIFYCQFNHLLAGLEYNHYLTVNNFLFSIDRRGDDYTSQETNISCTNNCNNQGECILGSCDCNQGWDGPQCDIELSNNTSTPLVYSLTPSTTSNTPPSVTVFVNNTVKYSIALLKVSEVDTTDNIIVKTLDFSTGSAGGWQLNGLTASYTNANGVSILITFAQTSAGESSVVSFTGKPYNVTGGSTLLNITVSGWTFDLASNYLDIELSVSHPSSICSDSSWSVSTNSTFVSENNLASSLLIGNDPSNNETTVLLQGKLVNSGVVDTIPSVITYTSSGSNNTPTTLLTIRTPSFTQSVTVQPAFHIITKNITIKQCPNPSTTTSTTSTTTTTTSTTTTTGDDGSLVSLAVHPIIPLNIAVFFTVICIILF</sequence>
<dbReference type="PROSITE" id="PS50853">
    <property type="entry name" value="FN3"/>
    <property type="match status" value="1"/>
</dbReference>
<dbReference type="EMBL" id="GL883010">
    <property type="protein sequence ID" value="EGG20607.1"/>
    <property type="molecule type" value="Genomic_DNA"/>
</dbReference>
<protein>
    <recommendedName>
        <fullName evidence="3">Fibronectin type-III domain-containing protein</fullName>
    </recommendedName>
</protein>
<evidence type="ECO:0000313" key="5">
    <source>
        <dbReference type="Proteomes" id="UP000007797"/>
    </source>
</evidence>
<dbReference type="RefSeq" id="XP_004358457.1">
    <property type="nucleotide sequence ID" value="XM_004358400.1"/>
</dbReference>
<evidence type="ECO:0000256" key="2">
    <source>
        <dbReference type="SAM" id="Phobius"/>
    </source>
</evidence>
<feature type="compositionally biased region" description="Low complexity" evidence="1">
    <location>
        <begin position="1064"/>
        <end position="1082"/>
    </location>
</feature>
<keyword evidence="2" id="KW-1133">Transmembrane helix</keyword>